<name>A0A8J2Z7G0_9GAMM</name>
<dbReference type="AlphaFoldDB" id="A0A8J2Z7G0"/>
<reference evidence="4" key="2">
    <citation type="submission" date="2020-09" db="EMBL/GenBank/DDBJ databases">
        <authorList>
            <person name="Sun Q."/>
            <person name="Zhou Y."/>
        </authorList>
    </citation>
    <scope>NUCLEOTIDE SEQUENCE</scope>
    <source>
        <strain evidence="4">CGMCC 1.15758</strain>
    </source>
</reference>
<dbReference type="PROSITE" id="PS51898">
    <property type="entry name" value="TYR_RECOMBINASE"/>
    <property type="match status" value="1"/>
</dbReference>
<dbReference type="SUPFAM" id="SSF47823">
    <property type="entry name" value="lambda integrase-like, N-terminal domain"/>
    <property type="match status" value="1"/>
</dbReference>
<dbReference type="GO" id="GO:0003677">
    <property type="term" value="F:DNA binding"/>
    <property type="evidence" value="ECO:0007669"/>
    <property type="project" value="UniProtKB-KW"/>
</dbReference>
<evidence type="ECO:0000256" key="1">
    <source>
        <dbReference type="ARBA" id="ARBA00023125"/>
    </source>
</evidence>
<dbReference type="Gene3D" id="1.10.150.130">
    <property type="match status" value="1"/>
</dbReference>
<dbReference type="InterPro" id="IPR052925">
    <property type="entry name" value="Phage_Integrase-like_Recomb"/>
</dbReference>
<sequence>MDKIPNLILGNELEATAQEELKNAYTKGLEIEQKSRASNTIKRYQSAFKVLQSYCDGFKVTSMPLTPEIAYAFFVYLHDQSYSWSTIAVIKASIDYHHKTQGHLSPLAHPRIETLLQGIQRDIRKNQNASDPVTYDMLIKIIDRMNGNDLLSVRDRALLLVGFAGGFRSSELLALKNEDVNFNDAHGMIVTIRQSKTDQLAKGHEVAIPFNSKSTRHCSVKSLQHWLEAIDLTDQEYIFKSLHKGGCKVRNEQLSYEGFYRLFKKRCQQAGLNTTNLSPHGLRSGFNTSAALAGADLVKMREITNQSLNTQQRYIKKVNLFKNNANNNIYAYFDNDKSAN</sequence>
<dbReference type="Proteomes" id="UP000636949">
    <property type="component" value="Unassembled WGS sequence"/>
</dbReference>
<dbReference type="PANTHER" id="PTHR34605">
    <property type="entry name" value="PHAGE_INTEGRASE DOMAIN-CONTAINING PROTEIN"/>
    <property type="match status" value="1"/>
</dbReference>
<evidence type="ECO:0000256" key="2">
    <source>
        <dbReference type="ARBA" id="ARBA00023172"/>
    </source>
</evidence>
<keyword evidence="5" id="KW-1185">Reference proteome</keyword>
<dbReference type="RefSeq" id="WP_157968379.1">
    <property type="nucleotide sequence ID" value="NZ_BMJS01000080.1"/>
</dbReference>
<reference evidence="4" key="1">
    <citation type="journal article" date="2014" name="Int. J. Syst. Evol. Microbiol.">
        <title>Complete genome sequence of Corynebacterium casei LMG S-19264T (=DSM 44701T), isolated from a smear-ripened cheese.</title>
        <authorList>
            <consortium name="US DOE Joint Genome Institute (JGI-PGF)"/>
            <person name="Walter F."/>
            <person name="Albersmeier A."/>
            <person name="Kalinowski J."/>
            <person name="Ruckert C."/>
        </authorList>
    </citation>
    <scope>NUCLEOTIDE SEQUENCE</scope>
    <source>
        <strain evidence="4">CGMCC 1.15758</strain>
    </source>
</reference>
<evidence type="ECO:0000259" key="3">
    <source>
        <dbReference type="PROSITE" id="PS51898"/>
    </source>
</evidence>
<dbReference type="GO" id="GO:0015074">
    <property type="term" value="P:DNA integration"/>
    <property type="evidence" value="ECO:0007669"/>
    <property type="project" value="InterPro"/>
</dbReference>
<dbReference type="Pfam" id="PF00589">
    <property type="entry name" value="Phage_integrase"/>
    <property type="match status" value="1"/>
</dbReference>
<dbReference type="SUPFAM" id="SSF56349">
    <property type="entry name" value="DNA breaking-rejoining enzymes"/>
    <property type="match status" value="1"/>
</dbReference>
<dbReference type="Gene3D" id="1.10.443.10">
    <property type="entry name" value="Intergrase catalytic core"/>
    <property type="match status" value="1"/>
</dbReference>
<accession>A0A8J2Z7G0</accession>
<keyword evidence="1" id="KW-0238">DNA-binding</keyword>
<dbReference type="InterPro" id="IPR002104">
    <property type="entry name" value="Integrase_catalytic"/>
</dbReference>
<feature type="domain" description="Tyr recombinase" evidence="3">
    <location>
        <begin position="128"/>
        <end position="331"/>
    </location>
</feature>
<dbReference type="OrthoDB" id="5914130at2"/>
<dbReference type="CDD" id="cd00799">
    <property type="entry name" value="INT_Cre_C"/>
    <property type="match status" value="1"/>
</dbReference>
<organism evidence="4 5">
    <name type="scientific">Cysteiniphilum litorale</name>
    <dbReference type="NCBI Taxonomy" id="2056700"/>
    <lineage>
        <taxon>Bacteria</taxon>
        <taxon>Pseudomonadati</taxon>
        <taxon>Pseudomonadota</taxon>
        <taxon>Gammaproteobacteria</taxon>
        <taxon>Thiotrichales</taxon>
        <taxon>Fastidiosibacteraceae</taxon>
        <taxon>Cysteiniphilum</taxon>
    </lineage>
</organism>
<dbReference type="InterPro" id="IPR010998">
    <property type="entry name" value="Integrase_recombinase_N"/>
</dbReference>
<evidence type="ECO:0000313" key="5">
    <source>
        <dbReference type="Proteomes" id="UP000636949"/>
    </source>
</evidence>
<dbReference type="GO" id="GO:0006310">
    <property type="term" value="P:DNA recombination"/>
    <property type="evidence" value="ECO:0007669"/>
    <property type="project" value="UniProtKB-KW"/>
</dbReference>
<protein>
    <recommendedName>
        <fullName evidence="3">Tyr recombinase domain-containing protein</fullName>
    </recommendedName>
</protein>
<dbReference type="PANTHER" id="PTHR34605:SF4">
    <property type="entry name" value="DNA ADENINE METHYLTRANSFERASE"/>
    <property type="match status" value="1"/>
</dbReference>
<evidence type="ECO:0000313" key="4">
    <source>
        <dbReference type="EMBL" id="GGG08767.1"/>
    </source>
</evidence>
<dbReference type="InterPro" id="IPR011010">
    <property type="entry name" value="DNA_brk_join_enz"/>
</dbReference>
<comment type="caution">
    <text evidence="4">The sequence shown here is derived from an EMBL/GenBank/DDBJ whole genome shotgun (WGS) entry which is preliminary data.</text>
</comment>
<proteinExistence type="predicted"/>
<keyword evidence="2" id="KW-0233">DNA recombination</keyword>
<gene>
    <name evidence="4" type="ORF">GCM10010995_27890</name>
</gene>
<dbReference type="EMBL" id="BMJS01000080">
    <property type="protein sequence ID" value="GGG08767.1"/>
    <property type="molecule type" value="Genomic_DNA"/>
</dbReference>
<dbReference type="InterPro" id="IPR013762">
    <property type="entry name" value="Integrase-like_cat_sf"/>
</dbReference>